<comment type="caution">
    <text evidence="6">Lacks conserved residue(s) required for the propagation of feature annotation.</text>
</comment>
<keyword evidence="4 6" id="KW-0949">S-adenosyl-L-methionine</keyword>
<keyword evidence="3 6" id="KW-0808">Transferase</keyword>
<dbReference type="GO" id="GO:0008173">
    <property type="term" value="F:RNA methyltransferase activity"/>
    <property type="evidence" value="ECO:0007669"/>
    <property type="project" value="InterPro"/>
</dbReference>
<dbReference type="Pfam" id="PF17126">
    <property type="entry name" value="RsmF_methylt_CI"/>
    <property type="match status" value="1"/>
</dbReference>
<evidence type="ECO:0000256" key="2">
    <source>
        <dbReference type="ARBA" id="ARBA00022603"/>
    </source>
</evidence>
<reference evidence="9 10" key="1">
    <citation type="submission" date="2019-04" db="EMBL/GenBank/DDBJ databases">
        <title>Cohnella sp. nov. isolated from preserved vegetables.</title>
        <authorList>
            <person name="Lin S.-Y."/>
            <person name="Hung M.-H."/>
            <person name="Young C.-C."/>
        </authorList>
    </citation>
    <scope>NUCLEOTIDE SEQUENCE [LARGE SCALE GENOMIC DNA]</scope>
    <source>
        <strain evidence="9 10">CC-MHH1044</strain>
    </source>
</reference>
<dbReference type="GO" id="GO:0001510">
    <property type="term" value="P:RNA methylation"/>
    <property type="evidence" value="ECO:0007669"/>
    <property type="project" value="InterPro"/>
</dbReference>
<dbReference type="InterPro" id="IPR023267">
    <property type="entry name" value="RCMT"/>
</dbReference>
<dbReference type="PANTHER" id="PTHR22807">
    <property type="entry name" value="NOP2 YEAST -RELATED NOL1/NOP2/FMU SUN DOMAIN-CONTAINING"/>
    <property type="match status" value="1"/>
</dbReference>
<accession>A0A4S4C7G5</accession>
<comment type="similarity">
    <text evidence="6">Belongs to the class I-like SAM-binding methyltransferase superfamily. RsmB/NOP family.</text>
</comment>
<dbReference type="InterPro" id="IPR029063">
    <property type="entry name" value="SAM-dependent_MTases_sf"/>
</dbReference>
<feature type="binding site" evidence="6">
    <location>
        <begin position="113"/>
        <end position="119"/>
    </location>
    <ligand>
        <name>S-adenosyl-L-methionine</name>
        <dbReference type="ChEBI" id="CHEBI:59789"/>
    </ligand>
</feature>
<comment type="caution">
    <text evidence="9">The sequence shown here is derived from an EMBL/GenBank/DDBJ whole genome shotgun (WGS) entry which is preliminary data.</text>
</comment>
<evidence type="ECO:0000313" key="10">
    <source>
        <dbReference type="Proteomes" id="UP000310636"/>
    </source>
</evidence>
<protein>
    <submittedName>
        <fullName evidence="9">RNA methyltransferase</fullName>
    </submittedName>
</protein>
<dbReference type="PRINTS" id="PR02008">
    <property type="entry name" value="RCMTFAMILY"/>
</dbReference>
<gene>
    <name evidence="9" type="ORF">E6C55_04200</name>
</gene>
<dbReference type="InterPro" id="IPR031341">
    <property type="entry name" value="Methyltr_RsmF_N"/>
</dbReference>
<dbReference type="GO" id="GO:0003723">
    <property type="term" value="F:RNA binding"/>
    <property type="evidence" value="ECO:0007669"/>
    <property type="project" value="UniProtKB-UniRule"/>
</dbReference>
<keyword evidence="2 6" id="KW-0489">Methyltransferase</keyword>
<feature type="region of interest" description="Disordered" evidence="7">
    <location>
        <begin position="286"/>
        <end position="325"/>
    </location>
</feature>
<dbReference type="PROSITE" id="PS51686">
    <property type="entry name" value="SAM_MT_RSMB_NOP"/>
    <property type="match status" value="1"/>
</dbReference>
<evidence type="ECO:0000256" key="3">
    <source>
        <dbReference type="ARBA" id="ARBA00022679"/>
    </source>
</evidence>
<dbReference type="Pfam" id="PF13636">
    <property type="entry name" value="Methyltranf_PUA"/>
    <property type="match status" value="1"/>
</dbReference>
<dbReference type="Proteomes" id="UP000310636">
    <property type="component" value="Unassembled WGS sequence"/>
</dbReference>
<dbReference type="PANTHER" id="PTHR22807:SF30">
    <property type="entry name" value="28S RRNA (CYTOSINE(4447)-C(5))-METHYLTRANSFERASE-RELATED"/>
    <property type="match status" value="1"/>
</dbReference>
<dbReference type="InterPro" id="IPR001678">
    <property type="entry name" value="MeTrfase_RsmB-F_NOP2_dom"/>
</dbReference>
<dbReference type="InterPro" id="IPR027391">
    <property type="entry name" value="Nol1_Nop2_Fmu_2"/>
</dbReference>
<dbReference type="EMBL" id="SSOB01000003">
    <property type="protein sequence ID" value="THF83888.1"/>
    <property type="molecule type" value="Genomic_DNA"/>
</dbReference>
<feature type="binding site" evidence="6">
    <location>
        <position position="182"/>
    </location>
    <ligand>
        <name>S-adenosyl-L-methionine</name>
        <dbReference type="ChEBI" id="CHEBI:59789"/>
    </ligand>
</feature>
<name>A0A4S4C7G5_9BACL</name>
<sequence>MTSLPAPYVERIKQQLGEEAAAFLDSYSSPRTYGLRMNLLKAAESPEACAVVRAQFGLKPVPWCAEGCFYEESVRPGKNPFHQAGLYYIQEPSAMIAAELLDPQPGEIVLDLAAAPGGKTTQIAGKLAGRGLLVANEIHPGRARILAENVERLGIRNAVVVNAAPDELSARWPEAFDRIMLDAPCSGEGMFRKDEGAAAEWSPEAVDVCVRRQRSILPDAARMLKPGGRLVYSTCTFNRAENEETIAWFLGEFPDFRLLREERMWPHRGEGEGHYAAVLEKLAGEDAEQADAEPRSRVQRSQPEPRRAKPSPRAAQARRGDPAASRLTAALEQFQQFAREALPGFELPPEGEPLLFGDALYWLPVPAGSPLSTHSLGGLRTPRPGLHLGDVLRGRFEPSHALAMAASAGDASRSVNLAPDSPQAAAYLRGESLPSPEPPMRGWGLITIAGLPLGWFKASDGQLKNRLPKGLRQV</sequence>
<dbReference type="CDD" id="cd21147">
    <property type="entry name" value="RsmF_methylt_CTD1"/>
    <property type="match status" value="1"/>
</dbReference>
<keyword evidence="1" id="KW-0963">Cytoplasm</keyword>
<evidence type="ECO:0000259" key="8">
    <source>
        <dbReference type="PROSITE" id="PS51686"/>
    </source>
</evidence>
<evidence type="ECO:0000256" key="7">
    <source>
        <dbReference type="SAM" id="MobiDB-lite"/>
    </source>
</evidence>
<dbReference type="Gene3D" id="3.40.50.150">
    <property type="entry name" value="Vaccinia Virus protein VP39"/>
    <property type="match status" value="1"/>
</dbReference>
<feature type="domain" description="SAM-dependent MTase RsmB/NOP-type" evidence="8">
    <location>
        <begin position="23"/>
        <end position="301"/>
    </location>
</feature>
<feature type="binding site" evidence="6">
    <location>
        <position position="137"/>
    </location>
    <ligand>
        <name>S-adenosyl-L-methionine</name>
        <dbReference type="ChEBI" id="CHEBI:59789"/>
    </ligand>
</feature>
<dbReference type="OrthoDB" id="9810297at2"/>
<feature type="active site" description="Nucleophile" evidence="6">
    <location>
        <position position="235"/>
    </location>
</feature>
<evidence type="ECO:0000256" key="1">
    <source>
        <dbReference type="ARBA" id="ARBA00022490"/>
    </source>
</evidence>
<dbReference type="Gene3D" id="2.30.130.60">
    <property type="match status" value="1"/>
</dbReference>
<keyword evidence="10" id="KW-1185">Reference proteome</keyword>
<evidence type="ECO:0000256" key="5">
    <source>
        <dbReference type="ARBA" id="ARBA00022884"/>
    </source>
</evidence>
<dbReference type="RefSeq" id="WP_136368516.1">
    <property type="nucleotide sequence ID" value="NZ_SSOB01000003.1"/>
</dbReference>
<dbReference type="Pfam" id="PF01189">
    <property type="entry name" value="Methyltr_RsmB-F"/>
    <property type="match status" value="1"/>
</dbReference>
<keyword evidence="5 6" id="KW-0694">RNA-binding</keyword>
<dbReference type="SUPFAM" id="SSF53335">
    <property type="entry name" value="S-adenosyl-L-methionine-dependent methyltransferases"/>
    <property type="match status" value="1"/>
</dbReference>
<dbReference type="AlphaFoldDB" id="A0A4S4C7G5"/>
<evidence type="ECO:0000256" key="6">
    <source>
        <dbReference type="PROSITE-ProRule" id="PRU01023"/>
    </source>
</evidence>
<dbReference type="Gene3D" id="3.30.70.1170">
    <property type="entry name" value="Sun protein, domain 3"/>
    <property type="match status" value="1"/>
</dbReference>
<dbReference type="CDD" id="cd02440">
    <property type="entry name" value="AdoMet_MTases"/>
    <property type="match status" value="1"/>
</dbReference>
<proteinExistence type="inferred from homology"/>
<dbReference type="Pfam" id="PF17125">
    <property type="entry name" value="Methyltr_RsmF_N"/>
    <property type="match status" value="1"/>
</dbReference>
<organism evidence="9 10">
    <name type="scientific">Cohnella fermenti</name>
    <dbReference type="NCBI Taxonomy" id="2565925"/>
    <lineage>
        <taxon>Bacteria</taxon>
        <taxon>Bacillati</taxon>
        <taxon>Bacillota</taxon>
        <taxon>Bacilli</taxon>
        <taxon>Bacillales</taxon>
        <taxon>Paenibacillaceae</taxon>
        <taxon>Cohnella</taxon>
    </lineage>
</organism>
<dbReference type="InterPro" id="IPR031340">
    <property type="entry name" value="RsmF_methylt_CI"/>
</dbReference>
<evidence type="ECO:0000313" key="9">
    <source>
        <dbReference type="EMBL" id="THF83888.1"/>
    </source>
</evidence>
<evidence type="ECO:0000256" key="4">
    <source>
        <dbReference type="ARBA" id="ARBA00022691"/>
    </source>
</evidence>
<dbReference type="InterPro" id="IPR049560">
    <property type="entry name" value="MeTrfase_RsmB-F_NOP2_cat"/>
</dbReference>